<evidence type="ECO:0000313" key="2">
    <source>
        <dbReference type="Proteomes" id="UP000250235"/>
    </source>
</evidence>
<reference evidence="1 2" key="1">
    <citation type="journal article" date="2015" name="Proc. Natl. Acad. Sci. U.S.A.">
        <title>The resurrection genome of Boea hygrometrica: A blueprint for survival of dehydration.</title>
        <authorList>
            <person name="Xiao L."/>
            <person name="Yang G."/>
            <person name="Zhang L."/>
            <person name="Yang X."/>
            <person name="Zhao S."/>
            <person name="Ji Z."/>
            <person name="Zhou Q."/>
            <person name="Hu M."/>
            <person name="Wang Y."/>
            <person name="Chen M."/>
            <person name="Xu Y."/>
            <person name="Jin H."/>
            <person name="Xiao X."/>
            <person name="Hu G."/>
            <person name="Bao F."/>
            <person name="Hu Y."/>
            <person name="Wan P."/>
            <person name="Li L."/>
            <person name="Deng X."/>
            <person name="Kuang T."/>
            <person name="Xiang C."/>
            <person name="Zhu J.K."/>
            <person name="Oliver M.J."/>
            <person name="He Y."/>
        </authorList>
    </citation>
    <scope>NUCLEOTIDE SEQUENCE [LARGE SCALE GENOMIC DNA]</scope>
    <source>
        <strain evidence="2">cv. XS01</strain>
    </source>
</reference>
<dbReference type="Proteomes" id="UP000250235">
    <property type="component" value="Unassembled WGS sequence"/>
</dbReference>
<name>A0A2Z7ARH5_9LAMI</name>
<organism evidence="1 2">
    <name type="scientific">Dorcoceras hygrometricum</name>
    <dbReference type="NCBI Taxonomy" id="472368"/>
    <lineage>
        <taxon>Eukaryota</taxon>
        <taxon>Viridiplantae</taxon>
        <taxon>Streptophyta</taxon>
        <taxon>Embryophyta</taxon>
        <taxon>Tracheophyta</taxon>
        <taxon>Spermatophyta</taxon>
        <taxon>Magnoliopsida</taxon>
        <taxon>eudicotyledons</taxon>
        <taxon>Gunneridae</taxon>
        <taxon>Pentapetalae</taxon>
        <taxon>asterids</taxon>
        <taxon>lamiids</taxon>
        <taxon>Lamiales</taxon>
        <taxon>Gesneriaceae</taxon>
        <taxon>Didymocarpoideae</taxon>
        <taxon>Trichosporeae</taxon>
        <taxon>Loxocarpinae</taxon>
        <taxon>Dorcoceras</taxon>
    </lineage>
</organism>
<accession>A0A2Z7ARH5</accession>
<gene>
    <name evidence="1" type="ORF">F511_42351</name>
</gene>
<keyword evidence="2" id="KW-1185">Reference proteome</keyword>
<dbReference type="EMBL" id="KV014581">
    <property type="protein sequence ID" value="KZV21967.1"/>
    <property type="molecule type" value="Genomic_DNA"/>
</dbReference>
<dbReference type="AlphaFoldDB" id="A0A2Z7ARH5"/>
<evidence type="ECO:0000313" key="1">
    <source>
        <dbReference type="EMBL" id="KZV21967.1"/>
    </source>
</evidence>
<sequence>MDFKLAICSVPYVLDDQQVVFLNWVWSIKIRYNSLAFISWVNFWKKVSDPVDFPYRYWSINTFSNVGCGLLSLLADICLSSVESSWYQPLSPSLRRPLMLALSSSGNIAILAVLSRLEAKPGCDEATRSQCQQGEEREEAILEEEKGEGYVGIRITPPGEAAEEQNMCRKTINTIKTIKSMTFKGC</sequence>
<proteinExistence type="predicted"/>
<protein>
    <submittedName>
        <fullName evidence="1">Uncharacterized protein</fullName>
    </submittedName>
</protein>